<evidence type="ECO:0000256" key="2">
    <source>
        <dbReference type="ARBA" id="ARBA00022737"/>
    </source>
</evidence>
<comment type="similarity">
    <text evidence="1">Belongs to the ABC transporter superfamily. ABCF family. EF3 subfamily.</text>
</comment>
<dbReference type="Proteomes" id="UP000235965">
    <property type="component" value="Unassembled WGS sequence"/>
</dbReference>
<dbReference type="OrthoDB" id="2110130at2759"/>
<evidence type="ECO:0000259" key="5">
    <source>
        <dbReference type="PROSITE" id="PS50893"/>
    </source>
</evidence>
<evidence type="ECO:0000256" key="4">
    <source>
        <dbReference type="ARBA" id="ARBA00022840"/>
    </source>
</evidence>
<dbReference type="InterPro" id="IPR003593">
    <property type="entry name" value="AAA+_ATPase"/>
</dbReference>
<dbReference type="SUPFAM" id="SSF52540">
    <property type="entry name" value="P-loop containing nucleoside triphosphate hydrolases"/>
    <property type="match status" value="1"/>
</dbReference>
<dbReference type="FunFam" id="3.40.50.300:FF:000104">
    <property type="entry name" value="ATP-binding cassette sub-family F member 3"/>
    <property type="match status" value="1"/>
</dbReference>
<comment type="caution">
    <text evidence="6">The sequence shown here is derived from an EMBL/GenBank/DDBJ whole genome shotgun (WGS) entry which is preliminary data.</text>
</comment>
<dbReference type="CDD" id="cd03221">
    <property type="entry name" value="ABCF_EF-3"/>
    <property type="match status" value="1"/>
</dbReference>
<dbReference type="PANTHER" id="PTHR19211:SF117">
    <property type="entry name" value="ATP-BINDING CASSETTE SUB-FAMILY F MEMBER 3"/>
    <property type="match status" value="1"/>
</dbReference>
<dbReference type="GO" id="GO:0005524">
    <property type="term" value="F:ATP binding"/>
    <property type="evidence" value="ECO:0007669"/>
    <property type="project" value="UniProtKB-KW"/>
</dbReference>
<dbReference type="AlphaFoldDB" id="A0A2J7PPY9"/>
<proteinExistence type="inferred from homology"/>
<dbReference type="Gene3D" id="3.40.50.300">
    <property type="entry name" value="P-loop containing nucleotide triphosphate hydrolases"/>
    <property type="match status" value="1"/>
</dbReference>
<reference evidence="6 7" key="1">
    <citation type="submission" date="2017-12" db="EMBL/GenBank/DDBJ databases">
        <title>Hemimetabolous genomes reveal molecular basis of termite eusociality.</title>
        <authorList>
            <person name="Harrison M.C."/>
            <person name="Jongepier E."/>
            <person name="Robertson H.M."/>
            <person name="Arning N."/>
            <person name="Bitard-Feildel T."/>
            <person name="Chao H."/>
            <person name="Childers C.P."/>
            <person name="Dinh H."/>
            <person name="Doddapaneni H."/>
            <person name="Dugan S."/>
            <person name="Gowin J."/>
            <person name="Greiner C."/>
            <person name="Han Y."/>
            <person name="Hu H."/>
            <person name="Hughes D.S.T."/>
            <person name="Huylmans A.-K."/>
            <person name="Kemena C."/>
            <person name="Kremer L.P.M."/>
            <person name="Lee S.L."/>
            <person name="Lopez-Ezquerra A."/>
            <person name="Mallet L."/>
            <person name="Monroy-Kuhn J.M."/>
            <person name="Moser A."/>
            <person name="Murali S.C."/>
            <person name="Muzny D.M."/>
            <person name="Otani S."/>
            <person name="Piulachs M.-D."/>
            <person name="Poelchau M."/>
            <person name="Qu J."/>
            <person name="Schaub F."/>
            <person name="Wada-Katsumata A."/>
            <person name="Worley K.C."/>
            <person name="Xie Q."/>
            <person name="Ylla G."/>
            <person name="Poulsen M."/>
            <person name="Gibbs R.A."/>
            <person name="Schal C."/>
            <person name="Richards S."/>
            <person name="Belles X."/>
            <person name="Korb J."/>
            <person name="Bornberg-Bauer E."/>
        </authorList>
    </citation>
    <scope>NUCLEOTIDE SEQUENCE [LARGE SCALE GENOMIC DNA]</scope>
    <source>
        <tissue evidence="6">Whole body</tissue>
    </source>
</reference>
<dbReference type="GO" id="GO:0016887">
    <property type="term" value="F:ATP hydrolysis activity"/>
    <property type="evidence" value="ECO:0007669"/>
    <property type="project" value="InterPro"/>
</dbReference>
<dbReference type="PANTHER" id="PTHR19211">
    <property type="entry name" value="ATP-BINDING TRANSPORT PROTEIN-RELATED"/>
    <property type="match status" value="1"/>
</dbReference>
<organism evidence="6 7">
    <name type="scientific">Cryptotermes secundus</name>
    <dbReference type="NCBI Taxonomy" id="105785"/>
    <lineage>
        <taxon>Eukaryota</taxon>
        <taxon>Metazoa</taxon>
        <taxon>Ecdysozoa</taxon>
        <taxon>Arthropoda</taxon>
        <taxon>Hexapoda</taxon>
        <taxon>Insecta</taxon>
        <taxon>Pterygota</taxon>
        <taxon>Neoptera</taxon>
        <taxon>Polyneoptera</taxon>
        <taxon>Dictyoptera</taxon>
        <taxon>Blattodea</taxon>
        <taxon>Blattoidea</taxon>
        <taxon>Termitoidae</taxon>
        <taxon>Kalotermitidae</taxon>
        <taxon>Cryptotermitinae</taxon>
        <taxon>Cryptotermes</taxon>
    </lineage>
</organism>
<evidence type="ECO:0000313" key="6">
    <source>
        <dbReference type="EMBL" id="PNF18407.1"/>
    </source>
</evidence>
<gene>
    <name evidence="6" type="ORF">B7P43_G11004</name>
</gene>
<dbReference type="InterPro" id="IPR050611">
    <property type="entry name" value="ABCF"/>
</dbReference>
<evidence type="ECO:0000256" key="3">
    <source>
        <dbReference type="ARBA" id="ARBA00022741"/>
    </source>
</evidence>
<keyword evidence="2" id="KW-0677">Repeat</keyword>
<evidence type="ECO:0000256" key="1">
    <source>
        <dbReference type="ARBA" id="ARBA00011054"/>
    </source>
</evidence>
<keyword evidence="3" id="KW-0547">Nucleotide-binding</keyword>
<dbReference type="InterPro" id="IPR003439">
    <property type="entry name" value="ABC_transporter-like_ATP-bd"/>
</dbReference>
<name>A0A2J7PPY9_9NEOP</name>
<feature type="domain" description="ABC transporter" evidence="5">
    <location>
        <begin position="51"/>
        <end position="266"/>
    </location>
</feature>
<dbReference type="InterPro" id="IPR027417">
    <property type="entry name" value="P-loop_NTPase"/>
</dbReference>
<dbReference type="Pfam" id="PF00005">
    <property type="entry name" value="ABC_tran"/>
    <property type="match status" value="1"/>
</dbReference>
<keyword evidence="4" id="KW-0067">ATP-binding</keyword>
<dbReference type="PROSITE" id="PS50893">
    <property type="entry name" value="ABC_TRANSPORTER_2"/>
    <property type="match status" value="1"/>
</dbReference>
<dbReference type="EMBL" id="NEVH01022641">
    <property type="protein sequence ID" value="PNF18407.1"/>
    <property type="molecule type" value="Genomic_DNA"/>
</dbReference>
<evidence type="ECO:0000313" key="7">
    <source>
        <dbReference type="Proteomes" id="UP000235965"/>
    </source>
</evidence>
<dbReference type="SMART" id="SM00382">
    <property type="entry name" value="AAA"/>
    <property type="match status" value="1"/>
</dbReference>
<protein>
    <recommendedName>
        <fullName evidence="5">ABC transporter domain-containing protein</fullName>
    </recommendedName>
</protein>
<sequence length="267" mass="29674">MLSHSVMYLKGKSHSFKNAQMAECPELKAIEKEVEVVLKFPEAEALSPPILQINEVSFGYSPDRMIFSNVNLGATLESRICIVGDNGAGKTTLLKIIMGILTPTKGIRHIHRNLKFGYFSQHHVDQLDMNANSVELLQSSYPGKPVEEYRRQLGSFGITGDMALQMVASLSGGQKSRVAFARMCMGNPNFLVLDEPTNHLDIETIEALGKAINKYTGGVILVSHDERLIRMVCKELWVCGNGSVKSIEGGFDEYRRLVERELEAQTK</sequence>
<keyword evidence="7" id="KW-1185">Reference proteome</keyword>
<accession>A0A2J7PPY9</accession>